<organism evidence="3 4">
    <name type="scientific">Lacimonas salitolerans</name>
    <dbReference type="NCBI Taxonomy" id="1323750"/>
    <lineage>
        <taxon>Bacteria</taxon>
        <taxon>Pseudomonadati</taxon>
        <taxon>Pseudomonadota</taxon>
        <taxon>Alphaproteobacteria</taxon>
        <taxon>Rhodobacterales</taxon>
        <taxon>Paracoccaceae</taxon>
        <taxon>Lacimonas</taxon>
    </lineage>
</organism>
<dbReference type="EMBL" id="JBHUDD010000128">
    <property type="protein sequence ID" value="MFD1510559.1"/>
    <property type="molecule type" value="Genomic_DNA"/>
</dbReference>
<dbReference type="InterPro" id="IPR036397">
    <property type="entry name" value="RNaseH_sf"/>
</dbReference>
<feature type="domain" description="Integrase catalytic" evidence="2">
    <location>
        <begin position="286"/>
        <end position="506"/>
    </location>
</feature>
<evidence type="ECO:0000313" key="4">
    <source>
        <dbReference type="Proteomes" id="UP001597186"/>
    </source>
</evidence>
<reference evidence="4" key="1">
    <citation type="journal article" date="2019" name="Int. J. Syst. Evol. Microbiol.">
        <title>The Global Catalogue of Microorganisms (GCM) 10K type strain sequencing project: providing services to taxonomists for standard genome sequencing and annotation.</title>
        <authorList>
            <consortium name="The Broad Institute Genomics Platform"/>
            <consortium name="The Broad Institute Genome Sequencing Center for Infectious Disease"/>
            <person name="Wu L."/>
            <person name="Ma J."/>
        </authorList>
    </citation>
    <scope>NUCLEOTIDE SEQUENCE [LARGE SCALE GENOMIC DNA]</scope>
    <source>
        <strain evidence="4">CGMCC 1.12477</strain>
    </source>
</reference>
<dbReference type="Pfam" id="PF09299">
    <property type="entry name" value="Mu-transpos_C"/>
    <property type="match status" value="1"/>
</dbReference>
<dbReference type="SUPFAM" id="SSF53098">
    <property type="entry name" value="Ribonuclease H-like"/>
    <property type="match status" value="1"/>
</dbReference>
<dbReference type="InterPro" id="IPR001584">
    <property type="entry name" value="Integrase_cat-core"/>
</dbReference>
<accession>A0ABW4ELC3</accession>
<sequence>MDLSFNFDNARFAFGTHDRVTIEGTAYKVELVTEDGVVFGTADGRGLCQQFTHGQLSRLASMGRLRQERDYFLATNARSRLKSNAGLVSDLTGCKAAVHSKRSAYVEAFYQLEREKKIKRTDESIRASMDLLKVGAIDVIGNLNRSGSDKPGMMQDMRKTPSPRTLRTWLAAYEGTGAIGLVDQVHQRGHRGRRMGPEEIGILQREIRAYLSPDRPTVKQIHENVLIAFEKRNAERAEKGLAALDAPSRETVRRAIRRLDPFVVLAAREGADVARKKFRPVMNGLELTRPLERIEIDEWTVDLMTLFETVGLAELMTEEELIAVGLDKKKGRWKLSIAICATTRVIAGMALSRAANADTALQTLQMILVNKGKWADGVGALTAWDMFGTPELIVTDCGPAYRSEQFRHACGDLGIALLHATAGVPESRGRGERIFETVADGLMSRLSGRTFSDVVTKGDANPEERAALTLEDLAFALVRWVTDIYHNTAHCGLGGETPLECWRRLTKEYGVIAPPDIAQQRAVFGQRLSRSLNKEGVTVLGVRYHSRKLAEWMLRRDRCTVEVRWHPKDIGAVQVLLGKDWHTVPAVADGLDWVSAQVWLAANREAQARKPDAKKRNLPTILAAVQAIMDRNAAAMQAADLLVETWDDTRIEREERRLFAQVKFAGEEPQKSGDGGLGRTIEAVDSDCDAPDAGPKAAGVRAAKGNPAGKRQAGSKTTPTTRPAKSGGGFSIEEN</sequence>
<evidence type="ECO:0000259" key="2">
    <source>
        <dbReference type="PROSITE" id="PS50994"/>
    </source>
</evidence>
<feature type="region of interest" description="Disordered" evidence="1">
    <location>
        <begin position="664"/>
        <end position="735"/>
    </location>
</feature>
<dbReference type="PANTHER" id="PTHR35004">
    <property type="entry name" value="TRANSPOSASE RV3428C-RELATED"/>
    <property type="match status" value="1"/>
</dbReference>
<evidence type="ECO:0000256" key="1">
    <source>
        <dbReference type="SAM" id="MobiDB-lite"/>
    </source>
</evidence>
<comment type="caution">
    <text evidence="3">The sequence shown here is derived from an EMBL/GenBank/DDBJ whole genome shotgun (WGS) entry which is preliminary data.</text>
</comment>
<dbReference type="InterPro" id="IPR015378">
    <property type="entry name" value="Transposase-like_Mu_C"/>
</dbReference>
<dbReference type="PROSITE" id="PS50994">
    <property type="entry name" value="INTEGRASE"/>
    <property type="match status" value="1"/>
</dbReference>
<feature type="compositionally biased region" description="Gly residues" evidence="1">
    <location>
        <begin position="726"/>
        <end position="735"/>
    </location>
</feature>
<evidence type="ECO:0000313" key="3">
    <source>
        <dbReference type="EMBL" id="MFD1510559.1"/>
    </source>
</evidence>
<proteinExistence type="predicted"/>
<dbReference type="RefSeq" id="WP_379916851.1">
    <property type="nucleotide sequence ID" value="NZ_JBHUDD010000128.1"/>
</dbReference>
<feature type="compositionally biased region" description="Polar residues" evidence="1">
    <location>
        <begin position="714"/>
        <end position="723"/>
    </location>
</feature>
<dbReference type="InterPro" id="IPR012337">
    <property type="entry name" value="RNaseH-like_sf"/>
</dbReference>
<keyword evidence="4" id="KW-1185">Reference proteome</keyword>
<name>A0ABW4ELC3_9RHOB</name>
<dbReference type="Gene3D" id="3.30.420.10">
    <property type="entry name" value="Ribonuclease H-like superfamily/Ribonuclease H"/>
    <property type="match status" value="1"/>
</dbReference>
<gene>
    <name evidence="3" type="ORF">ACFTOW_14300</name>
</gene>
<dbReference type="Proteomes" id="UP001597186">
    <property type="component" value="Unassembled WGS sequence"/>
</dbReference>
<protein>
    <submittedName>
        <fullName evidence="3">Mu transposase C-terminal domain-containing protein</fullName>
    </submittedName>
</protein>
<dbReference type="PANTHER" id="PTHR35004:SF6">
    <property type="entry name" value="TRANSPOSASE"/>
    <property type="match status" value="1"/>
</dbReference>